<dbReference type="EMBL" id="MLGG01000046">
    <property type="protein sequence ID" value="KAK1451663.1"/>
    <property type="molecule type" value="Genomic_DNA"/>
</dbReference>
<sequence length="45" mass="5027">MPRSLSKKSSTLTTLHFFPPSLFLSLSPYPLVAILLVNIIRQDAL</sequence>
<comment type="caution">
    <text evidence="2">The sequence shown here is derived from an EMBL/GenBank/DDBJ whole genome shotgun (WGS) entry which is preliminary data.</text>
</comment>
<dbReference type="Proteomes" id="UP001239795">
    <property type="component" value="Unassembled WGS sequence"/>
</dbReference>
<keyword evidence="1" id="KW-1133">Transmembrane helix</keyword>
<keyword evidence="1" id="KW-0472">Membrane</keyword>
<keyword evidence="1" id="KW-0812">Transmembrane</keyword>
<gene>
    <name evidence="2" type="ORF">CMEL01_06237</name>
</gene>
<feature type="transmembrane region" description="Helical" evidence="1">
    <location>
        <begin position="20"/>
        <end position="40"/>
    </location>
</feature>
<dbReference type="AlphaFoldDB" id="A0AAI9U4R5"/>
<keyword evidence="3" id="KW-1185">Reference proteome</keyword>
<accession>A0AAI9U4R5</accession>
<evidence type="ECO:0000313" key="3">
    <source>
        <dbReference type="Proteomes" id="UP001239795"/>
    </source>
</evidence>
<organism evidence="2 3">
    <name type="scientific">Colletotrichum melonis</name>
    <dbReference type="NCBI Taxonomy" id="1209925"/>
    <lineage>
        <taxon>Eukaryota</taxon>
        <taxon>Fungi</taxon>
        <taxon>Dikarya</taxon>
        <taxon>Ascomycota</taxon>
        <taxon>Pezizomycotina</taxon>
        <taxon>Sordariomycetes</taxon>
        <taxon>Hypocreomycetidae</taxon>
        <taxon>Glomerellales</taxon>
        <taxon>Glomerellaceae</taxon>
        <taxon>Colletotrichum</taxon>
        <taxon>Colletotrichum acutatum species complex</taxon>
    </lineage>
</organism>
<name>A0AAI9U4R5_9PEZI</name>
<protein>
    <submittedName>
        <fullName evidence="2">Uncharacterized protein</fullName>
    </submittedName>
</protein>
<reference evidence="2 3" key="1">
    <citation type="submission" date="2016-10" db="EMBL/GenBank/DDBJ databases">
        <title>The genome sequence of Colletotrichum fioriniae PJ7.</title>
        <authorList>
            <person name="Baroncelli R."/>
        </authorList>
    </citation>
    <scope>NUCLEOTIDE SEQUENCE [LARGE SCALE GENOMIC DNA]</scope>
    <source>
        <strain evidence="2">Col 31</strain>
    </source>
</reference>
<proteinExistence type="predicted"/>
<evidence type="ECO:0000313" key="2">
    <source>
        <dbReference type="EMBL" id="KAK1451663.1"/>
    </source>
</evidence>
<evidence type="ECO:0000256" key="1">
    <source>
        <dbReference type="SAM" id="Phobius"/>
    </source>
</evidence>